<dbReference type="Gene3D" id="1.50.10.100">
    <property type="entry name" value="Chondroitin AC/alginate lyase"/>
    <property type="match status" value="1"/>
</dbReference>
<evidence type="ECO:0000256" key="8">
    <source>
        <dbReference type="SAM" id="SignalP"/>
    </source>
</evidence>
<accession>A0A4Y9T2S8</accession>
<dbReference type="PROSITE" id="PS51318">
    <property type="entry name" value="TAT"/>
    <property type="match status" value="1"/>
</dbReference>
<evidence type="ECO:0000259" key="9">
    <source>
        <dbReference type="Pfam" id="PF16332"/>
    </source>
</evidence>
<sequence>MKQIFGRRRFLGAAALSLPVLATRQALAQDARESLGTMIGKATGGAHPLETIMQAHPAALRPELNGVHPRVFTTKAGLEQLRQRARSSHRAMWAKALDGLVAMREDPPPAPAQKRRAQNTVAIGIVGAALAYQIEGDARYLEAAKRYMDAAVSYDVWGYTYSKPNIDLAAGHLLYGMGTAYDLLYDVLSAEERTRYRDKIVRQARLLSAHFKPTPGKSYSYSQNHCFIPIAGLAIAAYAVWDEVPEAAQWAALSRAIFTRVLEVASSDGYFYEGVEYWVFSMPWIIHALDAFAHAAGDDMYDEPSLRKAHLYIAHSITPNGQDVFDFGDVFEGPITRSRIGEEPARTHPNGKLHSNYNLLYRLAARFGNPEAQGVAAWMASLGHVCQEDYWSLQWFDAALPAKPMSAIKPHHHFEELGTVYWRSDWTAKATAFAFRAGPPEGHHVTALRGKLPDWHLEMGHSHPDAGSFILYGGGSYLTGPMGYAGIPSSKLSNTLLVDGQGQANEGGGHDAFRGYPYERLDKIRITSVKLGRDHADIVAELAGAYRPELGIERLERRFSYANKTWTTTDRMHANKPVVLTAQVHGDQAINQVGAQRFVIAGKPSSLKVDVRTQGAKAVIEPGVVIAAGPPGKVDSGPREERGMVLRLSLPASQDATLVTSMRF</sequence>
<dbReference type="InterPro" id="IPR008929">
    <property type="entry name" value="Chondroitin_lyas"/>
</dbReference>
<dbReference type="GO" id="GO:0016020">
    <property type="term" value="C:membrane"/>
    <property type="evidence" value="ECO:0007669"/>
    <property type="project" value="UniProtKB-SubCell"/>
</dbReference>
<dbReference type="AlphaFoldDB" id="A0A4Y9T2S8"/>
<dbReference type="Gene3D" id="2.70.98.70">
    <property type="match status" value="1"/>
</dbReference>
<dbReference type="InterPro" id="IPR032518">
    <property type="entry name" value="HepII_N"/>
</dbReference>
<dbReference type="PANTHER" id="PTHR15532:SF5">
    <property type="entry name" value="SULFOTRANSFERASE DOMAIN-CONTAINING PROTEIN"/>
    <property type="match status" value="1"/>
</dbReference>
<evidence type="ECO:0000256" key="2">
    <source>
        <dbReference type="ARBA" id="ARBA00022692"/>
    </source>
</evidence>
<reference evidence="10 11" key="1">
    <citation type="submission" date="2019-03" db="EMBL/GenBank/DDBJ databases">
        <title>Draft genome of Massilia hortus sp. nov., a novel bacterial species of the Oxalobacteraceae family.</title>
        <authorList>
            <person name="Peta V."/>
            <person name="Raths R."/>
            <person name="Bucking H."/>
        </authorList>
    </citation>
    <scope>NUCLEOTIDE SEQUENCE [LARGE SCALE GENOMIC DNA]</scope>
    <source>
        <strain evidence="10 11">ONC3</strain>
    </source>
</reference>
<keyword evidence="7" id="KW-0413">Isomerase</keyword>
<keyword evidence="6" id="KW-0325">Glycoprotein</keyword>
<feature type="signal peptide" evidence="8">
    <location>
        <begin position="1"/>
        <end position="28"/>
    </location>
</feature>
<dbReference type="GO" id="GO:0016853">
    <property type="term" value="F:isomerase activity"/>
    <property type="evidence" value="ECO:0007669"/>
    <property type="project" value="UniProtKB-KW"/>
</dbReference>
<keyword evidence="4" id="KW-1133">Transmembrane helix</keyword>
<evidence type="ECO:0000313" key="11">
    <source>
        <dbReference type="Proteomes" id="UP000297258"/>
    </source>
</evidence>
<dbReference type="Pfam" id="PF16332">
    <property type="entry name" value="DUF4962"/>
    <property type="match status" value="1"/>
</dbReference>
<dbReference type="Proteomes" id="UP000297258">
    <property type="component" value="Unassembled WGS sequence"/>
</dbReference>
<proteinExistence type="predicted"/>
<dbReference type="InterPro" id="IPR052447">
    <property type="entry name" value="Dermatan-Sulfate_Isomerase"/>
</dbReference>
<evidence type="ECO:0000313" key="10">
    <source>
        <dbReference type="EMBL" id="TFW32243.1"/>
    </source>
</evidence>
<dbReference type="OrthoDB" id="175534at2"/>
<keyword evidence="5" id="KW-0472">Membrane</keyword>
<dbReference type="PANTHER" id="PTHR15532">
    <property type="match status" value="1"/>
</dbReference>
<comment type="caution">
    <text evidence="10">The sequence shown here is derived from an EMBL/GenBank/DDBJ whole genome shotgun (WGS) entry which is preliminary data.</text>
</comment>
<keyword evidence="11" id="KW-1185">Reference proteome</keyword>
<evidence type="ECO:0000256" key="5">
    <source>
        <dbReference type="ARBA" id="ARBA00023136"/>
    </source>
</evidence>
<protein>
    <submittedName>
        <fullName evidence="10">DUF4962 domain-containing protein</fullName>
    </submittedName>
</protein>
<evidence type="ECO:0000256" key="4">
    <source>
        <dbReference type="ARBA" id="ARBA00022989"/>
    </source>
</evidence>
<feature type="chain" id="PRO_5021469027" evidence="8">
    <location>
        <begin position="29"/>
        <end position="664"/>
    </location>
</feature>
<evidence type="ECO:0000256" key="6">
    <source>
        <dbReference type="ARBA" id="ARBA00023180"/>
    </source>
</evidence>
<gene>
    <name evidence="10" type="ORF">E4O92_10525</name>
</gene>
<dbReference type="SUPFAM" id="SSF48230">
    <property type="entry name" value="Chondroitin AC/alginate lyase"/>
    <property type="match status" value="1"/>
</dbReference>
<dbReference type="RefSeq" id="WP_135189721.1">
    <property type="nucleotide sequence ID" value="NZ_SPUM01000063.1"/>
</dbReference>
<comment type="subcellular location">
    <subcellularLocation>
        <location evidence="1">Membrane</location>
        <topology evidence="1">Multi-pass membrane protein</topology>
    </subcellularLocation>
</comment>
<keyword evidence="2" id="KW-0812">Transmembrane</keyword>
<evidence type="ECO:0000256" key="1">
    <source>
        <dbReference type="ARBA" id="ARBA00004141"/>
    </source>
</evidence>
<feature type="domain" description="Heparinase II N-terminal" evidence="9">
    <location>
        <begin position="116"/>
        <end position="332"/>
    </location>
</feature>
<dbReference type="EMBL" id="SPUM01000063">
    <property type="protein sequence ID" value="TFW32243.1"/>
    <property type="molecule type" value="Genomic_DNA"/>
</dbReference>
<evidence type="ECO:0000256" key="3">
    <source>
        <dbReference type="ARBA" id="ARBA00022729"/>
    </source>
</evidence>
<evidence type="ECO:0000256" key="7">
    <source>
        <dbReference type="ARBA" id="ARBA00023235"/>
    </source>
</evidence>
<dbReference type="InterPro" id="IPR006311">
    <property type="entry name" value="TAT_signal"/>
</dbReference>
<name>A0A4Y9T2S8_9BURK</name>
<organism evidence="10 11">
    <name type="scientific">Massilia horti</name>
    <dbReference type="NCBI Taxonomy" id="2562153"/>
    <lineage>
        <taxon>Bacteria</taxon>
        <taxon>Pseudomonadati</taxon>
        <taxon>Pseudomonadota</taxon>
        <taxon>Betaproteobacteria</taxon>
        <taxon>Burkholderiales</taxon>
        <taxon>Oxalobacteraceae</taxon>
        <taxon>Telluria group</taxon>
        <taxon>Massilia</taxon>
    </lineage>
</organism>
<keyword evidence="3 8" id="KW-0732">Signal</keyword>